<keyword evidence="6 12" id="KW-0548">Nucleotidyltransferase</keyword>
<dbReference type="InterPro" id="IPR050124">
    <property type="entry name" value="tRNA_CCA-adding_enzyme"/>
</dbReference>
<gene>
    <name evidence="12" type="ORF">MGWOODY_Clf1044</name>
</gene>
<evidence type="ECO:0000256" key="2">
    <source>
        <dbReference type="ARBA" id="ARBA00007265"/>
    </source>
</evidence>
<dbReference type="AlphaFoldDB" id="A0A160VBP7"/>
<dbReference type="GO" id="GO:0000049">
    <property type="term" value="F:tRNA binding"/>
    <property type="evidence" value="ECO:0007669"/>
    <property type="project" value="UniProtKB-KW"/>
</dbReference>
<dbReference type="GO" id="GO:0000166">
    <property type="term" value="F:nucleotide binding"/>
    <property type="evidence" value="ECO:0007669"/>
    <property type="project" value="UniProtKB-KW"/>
</dbReference>
<dbReference type="CDD" id="cd00077">
    <property type="entry name" value="HDc"/>
    <property type="match status" value="1"/>
</dbReference>
<evidence type="ECO:0000256" key="3">
    <source>
        <dbReference type="ARBA" id="ARBA00022555"/>
    </source>
</evidence>
<evidence type="ECO:0000259" key="11">
    <source>
        <dbReference type="SMART" id="SM00471"/>
    </source>
</evidence>
<keyword evidence="3" id="KW-0820">tRNA-binding</keyword>
<keyword evidence="4 12" id="KW-0808">Transferase</keyword>
<dbReference type="InterPro" id="IPR006674">
    <property type="entry name" value="HD_domain"/>
</dbReference>
<dbReference type="InterPro" id="IPR003607">
    <property type="entry name" value="HD/PDEase_dom"/>
</dbReference>
<evidence type="ECO:0000256" key="4">
    <source>
        <dbReference type="ARBA" id="ARBA00022679"/>
    </source>
</evidence>
<dbReference type="InterPro" id="IPR006675">
    <property type="entry name" value="HDIG_dom"/>
</dbReference>
<dbReference type="PANTHER" id="PTHR47545">
    <property type="entry name" value="MULTIFUNCTIONAL CCA PROTEIN"/>
    <property type="match status" value="1"/>
</dbReference>
<dbReference type="NCBIfam" id="TIGR00277">
    <property type="entry name" value="HDIG"/>
    <property type="match status" value="1"/>
</dbReference>
<dbReference type="InterPro" id="IPR043519">
    <property type="entry name" value="NT_sf"/>
</dbReference>
<dbReference type="Gene3D" id="1.10.3090.10">
    <property type="entry name" value="cca-adding enzyme, domain 2"/>
    <property type="match status" value="1"/>
</dbReference>
<evidence type="ECO:0000256" key="6">
    <source>
        <dbReference type="ARBA" id="ARBA00022695"/>
    </source>
</evidence>
<evidence type="ECO:0000256" key="8">
    <source>
        <dbReference type="ARBA" id="ARBA00022741"/>
    </source>
</evidence>
<dbReference type="Gene3D" id="1.10.246.80">
    <property type="match status" value="1"/>
</dbReference>
<dbReference type="CDD" id="cd05398">
    <property type="entry name" value="NT_ClassII-CCAase"/>
    <property type="match status" value="1"/>
</dbReference>
<comment type="similarity">
    <text evidence="2">Belongs to the tRNA nucleotidyltransferase/poly(A) polymerase family.</text>
</comment>
<sequence length="496" mass="54514">MIEKLAACCTALGTDAYLVGGFVRDWLLSARPGQDIDIAVSGDFEAIAREIAREFGGTVVPLGPAHGVVRVAGQRDDDAWPWNIDVEGISGTIEEDLSRRDFSVNAMAIPLADWPSMKSVIDPLGGRADLATKTIRALGPKVFQDDPGRLMRAIRLAGQLRFRVEPVTSKRIAADSRLLADVSPERVREEFLKILSLDGAKGQLEVLDHFNLFDQVVPELQSAKGVDQPNMHYWDVWGHTMHAVEAAELITKGHQNSPIYSCVPWTQDSEAHFSQHATDGHTRGTVLKLAALFHDVAKPQTKTQDETGRTRFFGHSEQGAEIATERLTQLRVSAKGIEMVAKMVEHHLRPTGMKDGDEWPTNRAIHRYFRDVGDVAIDTLYLSLADYLAAKGPELVHEEWLNHARMVGHILHVGTSEPVSPTSTRVITGHDLLTHFKIQPGPEIGAVLERVEEARAAGEIETKEQALEMAANALRYLAEQLATESSNGGLPSEGPQ</sequence>
<dbReference type="GO" id="GO:0004810">
    <property type="term" value="F:CCA tRNA nucleotidyltransferase activity"/>
    <property type="evidence" value="ECO:0007669"/>
    <property type="project" value="UniProtKB-EC"/>
</dbReference>
<name>A0A160VBP7_9ZZZZ</name>
<dbReference type="SUPFAM" id="SSF81301">
    <property type="entry name" value="Nucleotidyltransferase"/>
    <property type="match status" value="1"/>
</dbReference>
<feature type="domain" description="HD/PDEase" evidence="11">
    <location>
        <begin position="232"/>
        <end position="400"/>
    </location>
</feature>
<dbReference type="GO" id="GO:0046872">
    <property type="term" value="F:metal ion binding"/>
    <property type="evidence" value="ECO:0007669"/>
    <property type="project" value="UniProtKB-KW"/>
</dbReference>
<dbReference type="Pfam" id="PF01966">
    <property type="entry name" value="HD"/>
    <property type="match status" value="1"/>
</dbReference>
<protein>
    <submittedName>
        <fullName evidence="12">tRNA nucleotidyltransferase, CC-adding</fullName>
        <ecNumber evidence="12">2.7.7.72</ecNumber>
    </submittedName>
</protein>
<dbReference type="InterPro" id="IPR032810">
    <property type="entry name" value="CCA-adding_enz_C"/>
</dbReference>
<keyword evidence="7" id="KW-0479">Metal-binding</keyword>
<dbReference type="SMART" id="SM00471">
    <property type="entry name" value="HDc"/>
    <property type="match status" value="1"/>
</dbReference>
<dbReference type="Gene3D" id="3.30.460.10">
    <property type="entry name" value="Beta Polymerase, domain 2"/>
    <property type="match status" value="1"/>
</dbReference>
<dbReference type="PANTHER" id="PTHR47545:SF2">
    <property type="entry name" value="CC-ADDING TRNA NUCLEOTIDYLTRANSFERASE"/>
    <property type="match status" value="1"/>
</dbReference>
<comment type="cofactor">
    <cofactor evidence="1">
        <name>Mg(2+)</name>
        <dbReference type="ChEBI" id="CHEBI:18420"/>
    </cofactor>
</comment>
<dbReference type="InterPro" id="IPR002646">
    <property type="entry name" value="PolA_pol_head_dom"/>
</dbReference>
<accession>A0A160VBP7</accession>
<keyword evidence="9" id="KW-0460">Magnesium</keyword>
<keyword evidence="5" id="KW-0819">tRNA processing</keyword>
<dbReference type="Pfam" id="PF01743">
    <property type="entry name" value="PolyA_pol"/>
    <property type="match status" value="1"/>
</dbReference>
<proteinExistence type="inferred from homology"/>
<reference evidence="12" key="1">
    <citation type="submission" date="2015-10" db="EMBL/GenBank/DDBJ databases">
        <authorList>
            <person name="Gilbert D.G."/>
        </authorList>
    </citation>
    <scope>NUCLEOTIDE SEQUENCE</scope>
</reference>
<evidence type="ECO:0000313" key="12">
    <source>
        <dbReference type="EMBL" id="CUV03691.1"/>
    </source>
</evidence>
<dbReference type="SUPFAM" id="SSF81891">
    <property type="entry name" value="Poly A polymerase C-terminal region-like"/>
    <property type="match status" value="1"/>
</dbReference>
<dbReference type="EC" id="2.7.7.72" evidence="12"/>
<dbReference type="InterPro" id="IPR032828">
    <property type="entry name" value="PolyA_RNA-bd"/>
</dbReference>
<evidence type="ECO:0000256" key="9">
    <source>
        <dbReference type="ARBA" id="ARBA00022842"/>
    </source>
</evidence>
<evidence type="ECO:0000256" key="7">
    <source>
        <dbReference type="ARBA" id="ARBA00022723"/>
    </source>
</evidence>
<dbReference type="Pfam" id="PF12627">
    <property type="entry name" value="PolyA_pol_RNAbd"/>
    <property type="match status" value="1"/>
</dbReference>
<dbReference type="EMBL" id="FAXA01000454">
    <property type="protein sequence ID" value="CUV03691.1"/>
    <property type="molecule type" value="Genomic_DNA"/>
</dbReference>
<evidence type="ECO:0000256" key="1">
    <source>
        <dbReference type="ARBA" id="ARBA00001946"/>
    </source>
</evidence>
<keyword evidence="10" id="KW-0694">RNA-binding</keyword>
<dbReference type="GO" id="GO:0008033">
    <property type="term" value="P:tRNA processing"/>
    <property type="evidence" value="ECO:0007669"/>
    <property type="project" value="UniProtKB-KW"/>
</dbReference>
<keyword evidence="8" id="KW-0547">Nucleotide-binding</keyword>
<dbReference type="Pfam" id="PF13735">
    <property type="entry name" value="tRNA_NucTran2_2"/>
    <property type="match status" value="1"/>
</dbReference>
<evidence type="ECO:0000256" key="5">
    <source>
        <dbReference type="ARBA" id="ARBA00022694"/>
    </source>
</evidence>
<organism evidence="12">
    <name type="scientific">hydrothermal vent metagenome</name>
    <dbReference type="NCBI Taxonomy" id="652676"/>
    <lineage>
        <taxon>unclassified sequences</taxon>
        <taxon>metagenomes</taxon>
        <taxon>ecological metagenomes</taxon>
    </lineage>
</organism>
<evidence type="ECO:0000256" key="10">
    <source>
        <dbReference type="ARBA" id="ARBA00022884"/>
    </source>
</evidence>